<dbReference type="GO" id="GO:0016787">
    <property type="term" value="F:hydrolase activity"/>
    <property type="evidence" value="ECO:0007669"/>
    <property type="project" value="UniProtKB-KW"/>
</dbReference>
<dbReference type="PROSITE" id="PS00893">
    <property type="entry name" value="NUDIX_BOX"/>
    <property type="match status" value="1"/>
</dbReference>
<evidence type="ECO:0000313" key="5">
    <source>
        <dbReference type="Proteomes" id="UP000029391"/>
    </source>
</evidence>
<keyword evidence="5" id="KW-1185">Reference proteome</keyword>
<gene>
    <name evidence="4" type="ORF">P873_05495</name>
</gene>
<dbReference type="InterPro" id="IPR020084">
    <property type="entry name" value="NUDIX_hydrolase_CS"/>
</dbReference>
<evidence type="ECO:0000256" key="1">
    <source>
        <dbReference type="ARBA" id="ARBA00001946"/>
    </source>
</evidence>
<organism evidence="4 5">
    <name type="scientific">Arenimonas composti TR7-09 = DSM 18010</name>
    <dbReference type="NCBI Taxonomy" id="1121013"/>
    <lineage>
        <taxon>Bacteria</taxon>
        <taxon>Pseudomonadati</taxon>
        <taxon>Pseudomonadota</taxon>
        <taxon>Gammaproteobacteria</taxon>
        <taxon>Lysobacterales</taxon>
        <taxon>Lysobacteraceae</taxon>
        <taxon>Arenimonas</taxon>
    </lineage>
</organism>
<dbReference type="InterPro" id="IPR000086">
    <property type="entry name" value="NUDIX_hydrolase_dom"/>
</dbReference>
<protein>
    <recommendedName>
        <fullName evidence="3">Nudix hydrolase domain-containing protein</fullName>
    </recommendedName>
</protein>
<dbReference type="Gene3D" id="3.90.79.10">
    <property type="entry name" value="Nucleoside Triphosphate Pyrophosphohydrolase"/>
    <property type="match status" value="1"/>
</dbReference>
<dbReference type="PROSITE" id="PS51462">
    <property type="entry name" value="NUDIX"/>
    <property type="match status" value="1"/>
</dbReference>
<dbReference type="InterPro" id="IPR015797">
    <property type="entry name" value="NUDIX_hydrolase-like_dom_sf"/>
</dbReference>
<evidence type="ECO:0000313" key="4">
    <source>
        <dbReference type="EMBL" id="KFN50614.1"/>
    </source>
</evidence>
<dbReference type="OrthoDB" id="9801098at2"/>
<reference evidence="4 5" key="1">
    <citation type="submission" date="2013-09" db="EMBL/GenBank/DDBJ databases">
        <title>Genome sequencing of Arenimonas composti.</title>
        <authorList>
            <person name="Chen F."/>
            <person name="Wang G."/>
        </authorList>
    </citation>
    <scope>NUCLEOTIDE SEQUENCE [LARGE SCALE GENOMIC DNA]</scope>
    <source>
        <strain evidence="4 5">TR7-09</strain>
    </source>
</reference>
<dbReference type="PANTHER" id="PTHR43046:SF2">
    <property type="entry name" value="8-OXO-DGTP DIPHOSPHATASE-RELATED"/>
    <property type="match status" value="1"/>
</dbReference>
<keyword evidence="2" id="KW-0378">Hydrolase</keyword>
<name>A0A091BIK1_9GAMM</name>
<evidence type="ECO:0000256" key="2">
    <source>
        <dbReference type="ARBA" id="ARBA00022801"/>
    </source>
</evidence>
<dbReference type="eggNOG" id="COG1051">
    <property type="taxonomic scope" value="Bacteria"/>
</dbReference>
<accession>A0A091BIK1</accession>
<proteinExistence type="predicted"/>
<dbReference type="STRING" id="1121013.GCA_000426365_02553"/>
<dbReference type="Pfam" id="PF00293">
    <property type="entry name" value="NUDIX"/>
    <property type="match status" value="1"/>
</dbReference>
<dbReference type="AlphaFoldDB" id="A0A091BIK1"/>
<dbReference type="RefSeq" id="WP_081683433.1">
    <property type="nucleotide sequence ID" value="NZ_AUFF01000010.1"/>
</dbReference>
<dbReference type="PANTHER" id="PTHR43046">
    <property type="entry name" value="GDP-MANNOSE MANNOSYL HYDROLASE"/>
    <property type="match status" value="1"/>
</dbReference>
<dbReference type="EMBL" id="AWXU01000017">
    <property type="protein sequence ID" value="KFN50614.1"/>
    <property type="molecule type" value="Genomic_DNA"/>
</dbReference>
<evidence type="ECO:0000259" key="3">
    <source>
        <dbReference type="PROSITE" id="PS51462"/>
    </source>
</evidence>
<comment type="caution">
    <text evidence="4">The sequence shown here is derived from an EMBL/GenBank/DDBJ whole genome shotgun (WGS) entry which is preliminary data.</text>
</comment>
<dbReference type="CDD" id="cd04690">
    <property type="entry name" value="NUDIX_Hydrolase"/>
    <property type="match status" value="1"/>
</dbReference>
<sequence>MNDEPIRIVAAAIADDEGRTLLVRKRGSDTFIQPGGKREAGEHARATLERELAEELGVRLEPAALRFLGSYEEEAVNERDRRVRADAYLVRIDGEPVAGAEIEEIRWLDPLPPYEVPVAPLSALRILPALRAALSAPEGPGGVSTTGPATVAVAAALSLAK</sequence>
<dbReference type="SUPFAM" id="SSF55811">
    <property type="entry name" value="Nudix"/>
    <property type="match status" value="1"/>
</dbReference>
<comment type="cofactor">
    <cofactor evidence="1">
        <name>Mg(2+)</name>
        <dbReference type="ChEBI" id="CHEBI:18420"/>
    </cofactor>
</comment>
<feature type="domain" description="Nudix hydrolase" evidence="3">
    <location>
        <begin position="4"/>
        <end position="134"/>
    </location>
</feature>
<dbReference type="Proteomes" id="UP000029391">
    <property type="component" value="Unassembled WGS sequence"/>
</dbReference>